<dbReference type="EMBL" id="CP000629">
    <property type="protein sequence ID" value="ACM29814.1"/>
    <property type="molecule type" value="Genomic_DNA"/>
</dbReference>
<organism evidence="1 2">
    <name type="scientific">Rhizobium rhizogenes (strain K84 / ATCC BAA-868)</name>
    <name type="common">Agrobacterium radiobacter</name>
    <dbReference type="NCBI Taxonomy" id="311403"/>
    <lineage>
        <taxon>Bacteria</taxon>
        <taxon>Pseudomonadati</taxon>
        <taxon>Pseudomonadota</taxon>
        <taxon>Alphaproteobacteria</taxon>
        <taxon>Hyphomicrobiales</taxon>
        <taxon>Rhizobiaceae</taxon>
        <taxon>Rhizobium/Agrobacterium group</taxon>
        <taxon>Rhizobium</taxon>
    </lineage>
</organism>
<dbReference type="Proteomes" id="UP000001600">
    <property type="component" value="Chromosome 2"/>
</dbReference>
<sequence>MGQSAGSTRRLLKLLFWGWLPNGDDASEGCLDLAADVGRTRPNVFFEDSFSAPDALTIPDR</sequence>
<evidence type="ECO:0000313" key="2">
    <source>
        <dbReference type="Proteomes" id="UP000001600"/>
    </source>
</evidence>
<name>B9JIS2_RHIR8</name>
<reference evidence="1 2" key="1">
    <citation type="journal article" date="2009" name="J. Bacteriol.">
        <title>Genome sequences of three Agrobacterium biovars help elucidate the evolution of multichromosome genomes in bacteria.</title>
        <authorList>
            <person name="Slater S.C."/>
            <person name="Goldman B.S."/>
            <person name="Goodner B."/>
            <person name="Setubal J.C."/>
            <person name="Farrand S.K."/>
            <person name="Nester E.W."/>
            <person name="Burr T.J."/>
            <person name="Banta L."/>
            <person name="Dickerman A.W."/>
            <person name="Paulsen I."/>
            <person name="Otten L."/>
            <person name="Suen G."/>
            <person name="Welch R."/>
            <person name="Almeida N.F."/>
            <person name="Arnold F."/>
            <person name="Burton O.T."/>
            <person name="Du Z."/>
            <person name="Ewing A."/>
            <person name="Godsy E."/>
            <person name="Heisel S."/>
            <person name="Houmiel K.L."/>
            <person name="Jhaveri J."/>
            <person name="Lu J."/>
            <person name="Miller N.M."/>
            <person name="Norton S."/>
            <person name="Chen Q."/>
            <person name="Phoolcharoen W."/>
            <person name="Ohlin V."/>
            <person name="Ondrusek D."/>
            <person name="Pride N."/>
            <person name="Stricklin S.L."/>
            <person name="Sun J."/>
            <person name="Wheeler C."/>
            <person name="Wilson L."/>
            <person name="Zhu H."/>
            <person name="Wood D.W."/>
        </authorList>
    </citation>
    <scope>NUCLEOTIDE SEQUENCE [LARGE SCALE GENOMIC DNA]</scope>
    <source>
        <strain evidence="2">K84 / ATCC BAA-868</strain>
    </source>
</reference>
<gene>
    <name evidence="1" type="ordered locus">Arad_8575</name>
</gene>
<dbReference type="AlphaFoldDB" id="B9JIS2"/>
<dbReference type="KEGG" id="ara:Arad_8575"/>
<proteinExistence type="predicted"/>
<accession>B9JIS2</accession>
<protein>
    <submittedName>
        <fullName evidence="1">Uncharacterized protein</fullName>
    </submittedName>
</protein>
<evidence type="ECO:0000313" key="1">
    <source>
        <dbReference type="EMBL" id="ACM29814.1"/>
    </source>
</evidence>
<dbReference type="HOGENOM" id="CLU_2912160_0_0_5"/>